<evidence type="ECO:0000259" key="1">
    <source>
        <dbReference type="SMART" id="SM00244"/>
    </source>
</evidence>
<name>A0A9E1DRZ7_9FIRM</name>
<organism evidence="2 3">
    <name type="scientific">Faecalibacterium prausnitzii</name>
    <dbReference type="NCBI Taxonomy" id="853"/>
    <lineage>
        <taxon>Bacteria</taxon>
        <taxon>Bacillati</taxon>
        <taxon>Bacillota</taxon>
        <taxon>Clostridia</taxon>
        <taxon>Eubacteriales</taxon>
        <taxon>Oscillospiraceae</taxon>
        <taxon>Faecalibacterium</taxon>
    </lineage>
</organism>
<evidence type="ECO:0000313" key="3">
    <source>
        <dbReference type="Proteomes" id="UP000811365"/>
    </source>
</evidence>
<gene>
    <name evidence="2" type="ORF">KH315_00705</name>
</gene>
<dbReference type="SUPFAM" id="SSF117892">
    <property type="entry name" value="Band 7/SPFH domain"/>
    <property type="match status" value="1"/>
</dbReference>
<sequence length="303" mass="32891">MIFFIIGVLAALVALAVLLLSEEGKAAAFIPGVVAVIMIGVSCVSYVPTGYTGIVTTFGKVEDGTKDAGVVFKSPWQSIVKMDNRVQEMNMDLSAFSSDIQEVATSVAVGYRINQQNAMTIYKSVGKKYEDTLITPRVQETVKAVVAHYDASSLISNRDAVASQMDTKLREVLAEYNIDLQYISVTNFDFTDTFTDAVEAKVKAQQEKEKAETDAEKRRVEAQATADADLIAANAEAEKSKVAADAELYVAEKKAEANRALNDSLNSNLLEYYRITNVDSLWNGELPTYVGGDGSIPIINGIN</sequence>
<evidence type="ECO:0000313" key="2">
    <source>
        <dbReference type="EMBL" id="MBS6620685.1"/>
    </source>
</evidence>
<dbReference type="GO" id="GO:0016020">
    <property type="term" value="C:membrane"/>
    <property type="evidence" value="ECO:0007669"/>
    <property type="project" value="InterPro"/>
</dbReference>
<dbReference type="Gene3D" id="3.30.479.30">
    <property type="entry name" value="Band 7 domain"/>
    <property type="match status" value="1"/>
</dbReference>
<accession>A0A9E1DRZ7</accession>
<comment type="caution">
    <text evidence="2">The sequence shown here is derived from an EMBL/GenBank/DDBJ whole genome shotgun (WGS) entry which is preliminary data.</text>
</comment>
<dbReference type="CDD" id="cd03401">
    <property type="entry name" value="SPFH_prohibitin"/>
    <property type="match status" value="1"/>
</dbReference>
<dbReference type="SMART" id="SM00244">
    <property type="entry name" value="PHB"/>
    <property type="match status" value="1"/>
</dbReference>
<dbReference type="InterPro" id="IPR036013">
    <property type="entry name" value="Band_7/SPFH_dom_sf"/>
</dbReference>
<dbReference type="EMBL" id="JAGZYH010000001">
    <property type="protein sequence ID" value="MBS6620685.1"/>
    <property type="molecule type" value="Genomic_DNA"/>
</dbReference>
<dbReference type="PANTHER" id="PTHR23222">
    <property type="entry name" value="PROHIBITIN"/>
    <property type="match status" value="1"/>
</dbReference>
<dbReference type="Pfam" id="PF01145">
    <property type="entry name" value="Band_7"/>
    <property type="match status" value="1"/>
</dbReference>
<proteinExistence type="predicted"/>
<dbReference type="PRINTS" id="PR00679">
    <property type="entry name" value="PROHIBITIN"/>
</dbReference>
<reference evidence="2" key="1">
    <citation type="submission" date="2021-02" db="EMBL/GenBank/DDBJ databases">
        <title>Infant gut strain persistence is associated with maternal origin, phylogeny, and functional potential including surface adhesion and iron acquisition.</title>
        <authorList>
            <person name="Lou Y.C."/>
        </authorList>
    </citation>
    <scope>NUCLEOTIDE SEQUENCE</scope>
    <source>
        <strain evidence="2">L2_039_000G1_dasL2_039_000G1_maxbin2.maxbin.077</strain>
    </source>
</reference>
<dbReference type="Proteomes" id="UP000811365">
    <property type="component" value="Unassembled WGS sequence"/>
</dbReference>
<feature type="domain" description="Band 7" evidence="1">
    <location>
        <begin position="42"/>
        <end position="202"/>
    </location>
</feature>
<protein>
    <submittedName>
        <fullName evidence="2">Prohibitin family protein</fullName>
    </submittedName>
</protein>
<dbReference type="InterPro" id="IPR001107">
    <property type="entry name" value="Band_7"/>
</dbReference>
<dbReference type="AlphaFoldDB" id="A0A9E1DRZ7"/>
<dbReference type="InterPro" id="IPR000163">
    <property type="entry name" value="Prohibitin"/>
</dbReference>
<dbReference type="PANTHER" id="PTHR23222:SF0">
    <property type="entry name" value="PROHIBITIN 1"/>
    <property type="match status" value="1"/>
</dbReference>